<organism evidence="2 3">
    <name type="scientific">Roseovarius gahaiensis</name>
    <dbReference type="NCBI Taxonomy" id="2716691"/>
    <lineage>
        <taxon>Bacteria</taxon>
        <taxon>Pseudomonadati</taxon>
        <taxon>Pseudomonadota</taxon>
        <taxon>Alphaproteobacteria</taxon>
        <taxon>Rhodobacterales</taxon>
        <taxon>Roseobacteraceae</taxon>
        <taxon>Roseovarius</taxon>
    </lineage>
</organism>
<protein>
    <submittedName>
        <fullName evidence="2">Uncharacterized protein</fullName>
    </submittedName>
</protein>
<dbReference type="AlphaFoldDB" id="A0A967BFB3"/>
<proteinExistence type="predicted"/>
<feature type="compositionally biased region" description="Basic and acidic residues" evidence="1">
    <location>
        <begin position="371"/>
        <end position="387"/>
    </location>
</feature>
<sequence>MQAKLRTQQHLEYRPTGFHWRRRWPSRIRKICDSQKKSFLLFSLRSHVIPDAKALAQKLTLLSDIAFAGVTERTMAIAPDIMERLLVELCRFLIEAADVARETAPARSAETAAYELACANAAVDSLRTAIATRDREVARAPVQAVAARLGVTLDEDDPDWRRLAFRALRVMLDAEQENQRRDQGEFEAPSAVFQTARAIVEAPRAGAEAFSTAPCRSMPLGSGYVADMAPSPAACAAHPPAQAEIASVEPDSANAPRSAQGAPESATRPTEVAAAQENDPACPSLTKGAQIYIDLRSQGYKSFKPSEQRNEKAGASWARNTAPNVRSTACLMSRIFGDKPFSAINDTDLKDAWELLDRLPRSYQARTSKLSPKEAANEADATEKRNQEITRARLKKKGASPGKIESAILNDRLPRLRTATIYRHMQDFQRICICMKKKGHITINIMEDHIWDSAEYLRRETLEEDNERLTWCVNVHSKLTRCDHPKMTHPGGGKAHR</sequence>
<evidence type="ECO:0000256" key="1">
    <source>
        <dbReference type="SAM" id="MobiDB-lite"/>
    </source>
</evidence>
<feature type="region of interest" description="Disordered" evidence="1">
    <location>
        <begin position="249"/>
        <end position="283"/>
    </location>
</feature>
<dbReference type="EMBL" id="JAAORB010000050">
    <property type="protein sequence ID" value="NHQ75833.1"/>
    <property type="molecule type" value="Genomic_DNA"/>
</dbReference>
<gene>
    <name evidence="2" type="ORF">HAT86_15385</name>
</gene>
<feature type="region of interest" description="Disordered" evidence="1">
    <location>
        <begin position="366"/>
        <end position="387"/>
    </location>
</feature>
<comment type="caution">
    <text evidence="2">The sequence shown here is derived from an EMBL/GenBank/DDBJ whole genome shotgun (WGS) entry which is preliminary data.</text>
</comment>
<reference evidence="2" key="1">
    <citation type="submission" date="2020-03" db="EMBL/GenBank/DDBJ databases">
        <title>Roseovarius gahaiensis sp. nov., isolated from Gahai Saline Lake, China.</title>
        <authorList>
            <person name="Sun X."/>
        </authorList>
    </citation>
    <scope>NUCLEOTIDE SEQUENCE</scope>
    <source>
        <strain evidence="2">GH877</strain>
    </source>
</reference>
<accession>A0A967BFB3</accession>
<feature type="non-terminal residue" evidence="2">
    <location>
        <position position="497"/>
    </location>
</feature>
<evidence type="ECO:0000313" key="2">
    <source>
        <dbReference type="EMBL" id="NHQ75833.1"/>
    </source>
</evidence>
<keyword evidence="3" id="KW-1185">Reference proteome</keyword>
<dbReference type="RefSeq" id="WP_196780629.1">
    <property type="nucleotide sequence ID" value="NZ_JAAORB010000050.1"/>
</dbReference>
<evidence type="ECO:0000313" key="3">
    <source>
        <dbReference type="Proteomes" id="UP000639775"/>
    </source>
</evidence>
<dbReference type="Proteomes" id="UP000639775">
    <property type="component" value="Unassembled WGS sequence"/>
</dbReference>
<name>A0A967BFB3_9RHOB</name>